<dbReference type="CDD" id="cd01166">
    <property type="entry name" value="KdgK"/>
    <property type="match status" value="1"/>
</dbReference>
<dbReference type="EMBL" id="JBJHQH010000003">
    <property type="protein sequence ID" value="MFK9090933.1"/>
    <property type="molecule type" value="Genomic_DNA"/>
</dbReference>
<dbReference type="RefSeq" id="WP_406579617.1">
    <property type="nucleotide sequence ID" value="NZ_JBJHQH010000003.1"/>
</dbReference>
<comment type="caution">
    <text evidence="6">The sequence shown here is derived from an EMBL/GenBank/DDBJ whole genome shotgun (WGS) entry which is preliminary data.</text>
</comment>
<evidence type="ECO:0000256" key="4">
    <source>
        <dbReference type="RuleBase" id="RU003704"/>
    </source>
</evidence>
<keyword evidence="7" id="KW-1185">Reference proteome</keyword>
<keyword evidence="3 4" id="KW-0418">Kinase</keyword>
<dbReference type="PANTHER" id="PTHR10584">
    <property type="entry name" value="SUGAR KINASE"/>
    <property type="match status" value="1"/>
</dbReference>
<dbReference type="GO" id="GO:0016301">
    <property type="term" value="F:kinase activity"/>
    <property type="evidence" value="ECO:0007669"/>
    <property type="project" value="UniProtKB-KW"/>
</dbReference>
<protein>
    <submittedName>
        <fullName evidence="6">Carbohydrate kinase family protein</fullName>
        <ecNumber evidence="6">2.7.1.-</ecNumber>
    </submittedName>
</protein>
<sequence>MITVIGDMVVDIIVSKDKTNYATDTDGNIHFRPGGQAYNVASYIGREGVDCQFIGKVGDDPFGEYLIRESKKQGVTPIVTKVSNDKTGTIVLMIEKDSGERSMITDRGANLRLSEKDIQGIENSNCVYLSGYSLFAETTKKAAMFAKQQAIKYGVPIAMDPSSTYFLKQHKDEFLRFIKGITYFFPNYDEGILLTGEKDPKKIIEILRQYVAFPILTLGEKGCLFYYNKRYHEITPPPVKVVDTTAAGDSFVGAFLATYLKTMDYVAALKYAVHVSSKTVTFYGALPKV</sequence>
<organism evidence="6 7">
    <name type="scientific">Bacillus salipaludis</name>
    <dbReference type="NCBI Taxonomy" id="2547811"/>
    <lineage>
        <taxon>Bacteria</taxon>
        <taxon>Bacillati</taxon>
        <taxon>Bacillota</taxon>
        <taxon>Bacilli</taxon>
        <taxon>Bacillales</taxon>
        <taxon>Bacillaceae</taxon>
        <taxon>Bacillus</taxon>
    </lineage>
</organism>
<dbReference type="PROSITE" id="PS00584">
    <property type="entry name" value="PFKB_KINASES_2"/>
    <property type="match status" value="1"/>
</dbReference>
<dbReference type="PANTHER" id="PTHR10584:SF167">
    <property type="entry name" value="PFKB DOMAIN PROTEIN"/>
    <property type="match status" value="1"/>
</dbReference>
<name>A0ABW8RBV3_9BACI</name>
<accession>A0ABW8RBV3</accession>
<evidence type="ECO:0000259" key="5">
    <source>
        <dbReference type="Pfam" id="PF00294"/>
    </source>
</evidence>
<dbReference type="EC" id="2.7.1.-" evidence="6"/>
<evidence type="ECO:0000313" key="6">
    <source>
        <dbReference type="EMBL" id="MFK9090933.1"/>
    </source>
</evidence>
<dbReference type="InterPro" id="IPR029056">
    <property type="entry name" value="Ribokinase-like"/>
</dbReference>
<keyword evidence="2 4" id="KW-0808">Transferase</keyword>
<proteinExistence type="inferred from homology"/>
<evidence type="ECO:0000256" key="2">
    <source>
        <dbReference type="ARBA" id="ARBA00022679"/>
    </source>
</evidence>
<comment type="similarity">
    <text evidence="1 4">Belongs to the carbohydrate kinase PfkB family.</text>
</comment>
<reference evidence="6 7" key="1">
    <citation type="submission" date="2024-11" db="EMBL/GenBank/DDBJ databases">
        <authorList>
            <person name="Lucas J.A."/>
        </authorList>
    </citation>
    <scope>NUCLEOTIDE SEQUENCE [LARGE SCALE GENOMIC DNA]</scope>
    <source>
        <strain evidence="6 7">Z 5.4</strain>
    </source>
</reference>
<gene>
    <name evidence="6" type="ORF">ACJEBI_05500</name>
</gene>
<dbReference type="InterPro" id="IPR002173">
    <property type="entry name" value="Carboh/pur_kinase_PfkB_CS"/>
</dbReference>
<evidence type="ECO:0000256" key="3">
    <source>
        <dbReference type="ARBA" id="ARBA00022777"/>
    </source>
</evidence>
<dbReference type="PRINTS" id="PR00990">
    <property type="entry name" value="RIBOKINASE"/>
</dbReference>
<dbReference type="PROSITE" id="PS00583">
    <property type="entry name" value="PFKB_KINASES_1"/>
    <property type="match status" value="1"/>
</dbReference>
<dbReference type="InterPro" id="IPR002139">
    <property type="entry name" value="Ribo/fructo_kinase"/>
</dbReference>
<evidence type="ECO:0000313" key="7">
    <source>
        <dbReference type="Proteomes" id="UP001623041"/>
    </source>
</evidence>
<dbReference type="Pfam" id="PF00294">
    <property type="entry name" value="PfkB"/>
    <property type="match status" value="1"/>
</dbReference>
<dbReference type="SUPFAM" id="SSF53613">
    <property type="entry name" value="Ribokinase-like"/>
    <property type="match status" value="1"/>
</dbReference>
<dbReference type="InterPro" id="IPR011611">
    <property type="entry name" value="PfkB_dom"/>
</dbReference>
<feature type="domain" description="Carbohydrate kinase PfkB" evidence="5">
    <location>
        <begin position="2"/>
        <end position="285"/>
    </location>
</feature>
<evidence type="ECO:0000256" key="1">
    <source>
        <dbReference type="ARBA" id="ARBA00010688"/>
    </source>
</evidence>
<dbReference type="Proteomes" id="UP001623041">
    <property type="component" value="Unassembled WGS sequence"/>
</dbReference>
<dbReference type="Gene3D" id="3.40.1190.20">
    <property type="match status" value="1"/>
</dbReference>